<reference evidence="1" key="1">
    <citation type="submission" date="2023-04" db="EMBL/GenBank/DDBJ databases">
        <title>Draft Genome sequencing of Naganishia species isolated from polar environments using Oxford Nanopore Technology.</title>
        <authorList>
            <person name="Leo P."/>
            <person name="Venkateswaran K."/>
        </authorList>
    </citation>
    <scope>NUCLEOTIDE SEQUENCE</scope>
    <source>
        <strain evidence="1">MNA-CCFEE 5262</strain>
    </source>
</reference>
<accession>A0ACC2UZB0</accession>
<protein>
    <submittedName>
        <fullName evidence="1">Uncharacterized protein</fullName>
    </submittedName>
</protein>
<dbReference type="EMBL" id="JASBWS010000175">
    <property type="protein sequence ID" value="KAJ9092408.1"/>
    <property type="molecule type" value="Genomic_DNA"/>
</dbReference>
<keyword evidence="2" id="KW-1185">Reference proteome</keyword>
<proteinExistence type="predicted"/>
<dbReference type="Proteomes" id="UP001230649">
    <property type="component" value="Unassembled WGS sequence"/>
</dbReference>
<organism evidence="1 2">
    <name type="scientific">Naganishia adeliensis</name>
    <dbReference type="NCBI Taxonomy" id="92952"/>
    <lineage>
        <taxon>Eukaryota</taxon>
        <taxon>Fungi</taxon>
        <taxon>Dikarya</taxon>
        <taxon>Basidiomycota</taxon>
        <taxon>Agaricomycotina</taxon>
        <taxon>Tremellomycetes</taxon>
        <taxon>Filobasidiales</taxon>
        <taxon>Filobasidiaceae</taxon>
        <taxon>Naganishia</taxon>
    </lineage>
</organism>
<comment type="caution">
    <text evidence="1">The sequence shown here is derived from an EMBL/GenBank/DDBJ whole genome shotgun (WGS) entry which is preliminary data.</text>
</comment>
<gene>
    <name evidence="1" type="ORF">QFC20_007381</name>
</gene>
<evidence type="ECO:0000313" key="1">
    <source>
        <dbReference type="EMBL" id="KAJ9092408.1"/>
    </source>
</evidence>
<evidence type="ECO:0000313" key="2">
    <source>
        <dbReference type="Proteomes" id="UP001230649"/>
    </source>
</evidence>
<name>A0ACC2UZB0_9TREE</name>
<sequence length="304" mass="34065">MFAFDNRHLLLTDTAINQETNASEWLLLHPRWEDGTSALKSALYFARTGDDIVLARMRSVVSQACSTDASVCLDLCAPSLQGTAEELFDLDQAAELMKDCVENVAVYQDAIVYLNLGHQLDMPPLSDVNGIEKKDLLLFALNPGNWQLDIAGDVLGDAAMYDDGVVVKMTPIMKLLALLICVLMVDDHGKTHVRPCVTIQMRGCMLSAGKVLEAVLRPFCPAYARVVDEANGWAWKMGAYNPEISIMVRVDCVENEWLTVKLDVDRRFRRDIKPGDRVLLMQVFRYEIPGELVYGDDPQPIWEQ</sequence>